<evidence type="ECO:0000313" key="2">
    <source>
        <dbReference type="Proteomes" id="UP000789525"/>
    </source>
</evidence>
<dbReference type="EMBL" id="CAJVPT010020949">
    <property type="protein sequence ID" value="CAG8651988.1"/>
    <property type="molecule type" value="Genomic_DNA"/>
</dbReference>
<comment type="caution">
    <text evidence="1">The sequence shown here is derived from an EMBL/GenBank/DDBJ whole genome shotgun (WGS) entry which is preliminary data.</text>
</comment>
<evidence type="ECO:0000313" key="1">
    <source>
        <dbReference type="EMBL" id="CAG8651988.1"/>
    </source>
</evidence>
<gene>
    <name evidence="1" type="ORF">ACOLOM_LOCUS8279</name>
</gene>
<reference evidence="1" key="1">
    <citation type="submission" date="2021-06" db="EMBL/GenBank/DDBJ databases">
        <authorList>
            <person name="Kallberg Y."/>
            <person name="Tangrot J."/>
            <person name="Rosling A."/>
        </authorList>
    </citation>
    <scope>NUCLEOTIDE SEQUENCE</scope>
    <source>
        <strain evidence="1">CL356</strain>
    </source>
</reference>
<sequence>MIRALNFDLKTPLLNDGFTGDLVIPSDPDYQTAIVRFAKNAQRNAALVAFVRSPGDVSRVIHFASENSIPLVVRGGGHSTSGSSSIEGGIVIDLSRYMNRVRVDEENKLGYVGGGANWKDVDEEAIKYGLATVGGTVNHTGVGGLTLGGGYGWLTGEYGMAIDNLVQATLVTADGTIRKVDEATDSDLFWAIRGGGTNFGCVTEFVYRLHPQRSMVYAGPLVFPPPRIKEVVTAVEEWYKTSSETEGIILVMTTKGPTGEPGVVVSIFFNGEEEEGKQKFKKILDLGPVANLATMIPYEKLNGLHNEAIPYNINTAISGTLRGSLPPSSASAIFDQMLALANAPSKFKSISPETKQEEENKLSMMILWEYWNLKKQSTPAPDATAFLMRVPYPVAPTAVFWSSDDLEAAREARERLKALRGFCDAELRPTFGPDGPVVNGTGYGNSAASAEALFGANYPRLQDIKAKYDPNLMFHSWFPIQPKPSSQRRDMYSSIKNTQAAAKQFLEETYSALYA</sequence>
<name>A0ACA9NFR0_9GLOM</name>
<organism evidence="1 2">
    <name type="scientific">Acaulospora colombiana</name>
    <dbReference type="NCBI Taxonomy" id="27376"/>
    <lineage>
        <taxon>Eukaryota</taxon>
        <taxon>Fungi</taxon>
        <taxon>Fungi incertae sedis</taxon>
        <taxon>Mucoromycota</taxon>
        <taxon>Glomeromycotina</taxon>
        <taxon>Glomeromycetes</taxon>
        <taxon>Diversisporales</taxon>
        <taxon>Acaulosporaceae</taxon>
        <taxon>Acaulospora</taxon>
    </lineage>
</organism>
<accession>A0ACA9NFR0</accession>
<dbReference type="Proteomes" id="UP000789525">
    <property type="component" value="Unassembled WGS sequence"/>
</dbReference>
<proteinExistence type="predicted"/>
<protein>
    <submittedName>
        <fullName evidence="1">7947_t:CDS:1</fullName>
    </submittedName>
</protein>
<keyword evidence="2" id="KW-1185">Reference proteome</keyword>